<dbReference type="Gene3D" id="4.10.240.10">
    <property type="entry name" value="Zn(2)-C6 fungal-type DNA-binding domain"/>
    <property type="match status" value="1"/>
</dbReference>
<dbReference type="InterPro" id="IPR036864">
    <property type="entry name" value="Zn2-C6_fun-type_DNA-bd_sf"/>
</dbReference>
<feature type="compositionally biased region" description="Low complexity" evidence="2">
    <location>
        <begin position="38"/>
        <end position="72"/>
    </location>
</feature>
<dbReference type="Proteomes" id="UP000039046">
    <property type="component" value="Unassembled WGS sequence"/>
</dbReference>
<dbReference type="Pfam" id="PF00172">
    <property type="entry name" value="Zn_clus"/>
    <property type="match status" value="1"/>
</dbReference>
<evidence type="ECO:0000256" key="1">
    <source>
        <dbReference type="ARBA" id="ARBA00023242"/>
    </source>
</evidence>
<organism evidence="4 5">
    <name type="scientific">[Torrubiella] hemipterigena</name>
    <dbReference type="NCBI Taxonomy" id="1531966"/>
    <lineage>
        <taxon>Eukaryota</taxon>
        <taxon>Fungi</taxon>
        <taxon>Dikarya</taxon>
        <taxon>Ascomycota</taxon>
        <taxon>Pezizomycotina</taxon>
        <taxon>Sordariomycetes</taxon>
        <taxon>Hypocreomycetidae</taxon>
        <taxon>Hypocreales</taxon>
        <taxon>Clavicipitaceae</taxon>
        <taxon>Clavicipitaceae incertae sedis</taxon>
        <taxon>'Torrubiella' clade</taxon>
    </lineage>
</organism>
<feature type="region of interest" description="Disordered" evidence="2">
    <location>
        <begin position="38"/>
        <end position="94"/>
    </location>
</feature>
<dbReference type="SMART" id="SM00066">
    <property type="entry name" value="GAL4"/>
    <property type="match status" value="1"/>
</dbReference>
<name>A0A0A1SZI4_9HYPO</name>
<dbReference type="CDD" id="cd00067">
    <property type="entry name" value="GAL4"/>
    <property type="match status" value="1"/>
</dbReference>
<evidence type="ECO:0000313" key="5">
    <source>
        <dbReference type="Proteomes" id="UP000039046"/>
    </source>
</evidence>
<gene>
    <name evidence="4" type="ORF">VHEMI03818</name>
</gene>
<dbReference type="HOGENOM" id="CLU_027371_3_1_1"/>
<proteinExistence type="predicted"/>
<dbReference type="PANTHER" id="PTHR47784:SF7">
    <property type="entry name" value="ZN(II)2CYS6 TRANSCRIPTION FACTOR (EUROFUNG)"/>
    <property type="match status" value="1"/>
</dbReference>
<accession>A0A0A1SZI4</accession>
<dbReference type="STRING" id="1531966.A0A0A1SZI4"/>
<dbReference type="OrthoDB" id="5229455at2759"/>
<dbReference type="GO" id="GO:0001228">
    <property type="term" value="F:DNA-binding transcription activator activity, RNA polymerase II-specific"/>
    <property type="evidence" value="ECO:0007669"/>
    <property type="project" value="TreeGrafter"/>
</dbReference>
<dbReference type="GO" id="GO:0008270">
    <property type="term" value="F:zinc ion binding"/>
    <property type="evidence" value="ECO:0007669"/>
    <property type="project" value="InterPro"/>
</dbReference>
<evidence type="ECO:0000259" key="3">
    <source>
        <dbReference type="PROSITE" id="PS50048"/>
    </source>
</evidence>
<dbReference type="InterPro" id="IPR053157">
    <property type="entry name" value="Sterol_Uptake_Regulator"/>
</dbReference>
<sequence>MYTMDSNQYGSNMLAYPDPAHFDYAAFLSESSPYQNLSPLPHTLPSSSEQNSTSPISTSKSSHGDSSASSSSGALTRKAQAQKQRLERRGHTKSRRGCYNCKRRRIKCQETRPACGHCVKTGLDCEYPIEPQITHQPHHQIPLFSLQDMRFFQYFLTQCYPSHPLKQEEVWTHEIPCIAQSHDFLMHSILGYSASELIQTDPSLANAALTHRVKAIRSIKKRLSESGRGEMTYEESNAMVASCFALTFQSTKLDDGLAEYMTFIRGIAIVAMQMGFRGIKPVFPTLFEDNQNEILQPYMEDLPLIQRGLADAAAASIQGLRPLCTTPLELEYLQKLQEIVEQLYINSFEAYKTNSRQYGWWMLLPHDVFQELLDMDNQVMLLLHSHWIALSQIMAFINEQEQSAREKRPTKEDGPRDPGFIRWLKYLNARVDYNNSRYNQWPQWVDAQLDKDITIFGRRE</sequence>
<dbReference type="InterPro" id="IPR001138">
    <property type="entry name" value="Zn2Cys6_DnaBD"/>
</dbReference>
<evidence type="ECO:0000256" key="2">
    <source>
        <dbReference type="SAM" id="MobiDB-lite"/>
    </source>
</evidence>
<dbReference type="PANTHER" id="PTHR47784">
    <property type="entry name" value="STEROL UPTAKE CONTROL PROTEIN 2"/>
    <property type="match status" value="1"/>
</dbReference>
<dbReference type="PROSITE" id="PS00463">
    <property type="entry name" value="ZN2_CY6_FUNGAL_1"/>
    <property type="match status" value="1"/>
</dbReference>
<dbReference type="SUPFAM" id="SSF57701">
    <property type="entry name" value="Zn2/Cys6 DNA-binding domain"/>
    <property type="match status" value="1"/>
</dbReference>
<dbReference type="AlphaFoldDB" id="A0A0A1SZI4"/>
<protein>
    <submittedName>
        <fullName evidence="4">Putative C6 zinc finger domain containing protein</fullName>
    </submittedName>
</protein>
<dbReference type="PRINTS" id="PR00755">
    <property type="entry name" value="AFLATOXINBRP"/>
</dbReference>
<reference evidence="4 5" key="1">
    <citation type="journal article" date="2015" name="Genome Announc.">
        <title>Draft Genome Sequence and Gene Annotation of the Entomopathogenic Fungus Verticillium hemipterigenum.</title>
        <authorList>
            <person name="Horn F."/>
            <person name="Habel A."/>
            <person name="Scharf D.H."/>
            <person name="Dworschak J."/>
            <person name="Brakhage A.A."/>
            <person name="Guthke R."/>
            <person name="Hertweck C."/>
            <person name="Linde J."/>
        </authorList>
    </citation>
    <scope>NUCLEOTIDE SEQUENCE [LARGE SCALE GENOMIC DNA]</scope>
</reference>
<evidence type="ECO:0000313" key="4">
    <source>
        <dbReference type="EMBL" id="CEJ85593.1"/>
    </source>
</evidence>
<dbReference type="PROSITE" id="PS50048">
    <property type="entry name" value="ZN2_CY6_FUNGAL_2"/>
    <property type="match status" value="1"/>
</dbReference>
<keyword evidence="5" id="KW-1185">Reference proteome</keyword>
<feature type="domain" description="Zn(2)-C6 fungal-type" evidence="3">
    <location>
        <begin position="97"/>
        <end position="127"/>
    </location>
</feature>
<keyword evidence="1" id="KW-0539">Nucleus</keyword>
<dbReference type="EMBL" id="CDHN01000002">
    <property type="protein sequence ID" value="CEJ85593.1"/>
    <property type="molecule type" value="Genomic_DNA"/>
</dbReference>